<feature type="transmembrane region" description="Helical" evidence="1">
    <location>
        <begin position="298"/>
        <end position="317"/>
    </location>
</feature>
<keyword evidence="4" id="KW-1185">Reference proteome</keyword>
<accession>A0A1T5ILP4</accession>
<evidence type="ECO:0000259" key="2">
    <source>
        <dbReference type="Pfam" id="PF12704"/>
    </source>
</evidence>
<gene>
    <name evidence="3" type="ORF">SAMN02194393_00524</name>
</gene>
<feature type="transmembrane region" description="Helical" evidence="1">
    <location>
        <begin position="398"/>
        <end position="417"/>
    </location>
</feature>
<feature type="transmembrane region" description="Helical" evidence="1">
    <location>
        <begin position="358"/>
        <end position="386"/>
    </location>
</feature>
<keyword evidence="1" id="KW-0812">Transmembrane</keyword>
<feature type="transmembrane region" description="Helical" evidence="1">
    <location>
        <begin position="248"/>
        <end position="265"/>
    </location>
</feature>
<dbReference type="RefSeq" id="WP_079489119.1">
    <property type="nucleotide sequence ID" value="NZ_FUZT01000001.1"/>
</dbReference>
<keyword evidence="1" id="KW-1133">Transmembrane helix</keyword>
<dbReference type="EMBL" id="FUZT01000001">
    <property type="protein sequence ID" value="SKC40065.1"/>
    <property type="molecule type" value="Genomic_DNA"/>
</dbReference>
<protein>
    <submittedName>
        <fullName evidence="3">MacB-like core domain-containing protein</fullName>
    </submittedName>
</protein>
<evidence type="ECO:0000313" key="4">
    <source>
        <dbReference type="Proteomes" id="UP000190285"/>
    </source>
</evidence>
<sequence>MHNVKIWNILQACGILILILCIFFIEGINENTMELLGTVGSKRISIEAKENIINNEKLGFNEKEIYELKNSLTNNICSFTFPFEANIKTSSNSMLIKALAVNSAYKNFTDINIVNGSFFTEEDEKNKKRNLIIEENTALELFKSTDIVGMNVQLMKEDFKIIGIYKNKASFLNRLIRKKEPNVYIPLQTIFSLNKDIRIPCFQISISNEDGEIKSEKSVINLLENMGKSSANYKIIDYRNFQRQGFQMNHLITFIFGILIIFYIIKIQVKIVKRISLTIRENYKLQYFLKAIESSRKILIYLILKFLFLAFCLYLIVQVIKFDLYIAYTGNNLIKSYLSFILNAFFEIGNSKSLLDSIVYFSILLISFISILGIPLGGFLLLSSFYFLKYIHSPIERILLFFSTTYASSLIAASVIIKISKLPLVMNIESIIIIYIFIFLKTYSLSMNHNQLNKDVSQFTYKS</sequence>
<dbReference type="STRING" id="36842.SAMN02194393_00524"/>
<organism evidence="3 4">
    <name type="scientific">Maledivibacter halophilus</name>
    <dbReference type="NCBI Taxonomy" id="36842"/>
    <lineage>
        <taxon>Bacteria</taxon>
        <taxon>Bacillati</taxon>
        <taxon>Bacillota</taxon>
        <taxon>Clostridia</taxon>
        <taxon>Peptostreptococcales</taxon>
        <taxon>Caminicellaceae</taxon>
        <taxon>Maledivibacter</taxon>
    </lineage>
</organism>
<dbReference type="AlphaFoldDB" id="A0A1T5ILP4"/>
<evidence type="ECO:0000313" key="3">
    <source>
        <dbReference type="EMBL" id="SKC40065.1"/>
    </source>
</evidence>
<name>A0A1T5ILP4_9FIRM</name>
<proteinExistence type="predicted"/>
<feature type="transmembrane region" description="Helical" evidence="1">
    <location>
        <begin position="324"/>
        <end position="346"/>
    </location>
</feature>
<dbReference type="Pfam" id="PF12704">
    <property type="entry name" value="MacB_PCD"/>
    <property type="match status" value="1"/>
</dbReference>
<feature type="transmembrane region" description="Helical" evidence="1">
    <location>
        <begin position="423"/>
        <end position="440"/>
    </location>
</feature>
<reference evidence="3 4" key="1">
    <citation type="submission" date="2017-02" db="EMBL/GenBank/DDBJ databases">
        <authorList>
            <person name="Peterson S.W."/>
        </authorList>
    </citation>
    <scope>NUCLEOTIDE SEQUENCE [LARGE SCALE GENOMIC DNA]</scope>
    <source>
        <strain evidence="3 4">M1</strain>
    </source>
</reference>
<dbReference type="OrthoDB" id="1893987at2"/>
<dbReference type="InterPro" id="IPR025857">
    <property type="entry name" value="MacB_PCD"/>
</dbReference>
<evidence type="ECO:0000256" key="1">
    <source>
        <dbReference type="SAM" id="Phobius"/>
    </source>
</evidence>
<dbReference type="Proteomes" id="UP000190285">
    <property type="component" value="Unassembled WGS sequence"/>
</dbReference>
<feature type="transmembrane region" description="Helical" evidence="1">
    <location>
        <begin position="6"/>
        <end position="25"/>
    </location>
</feature>
<feature type="domain" description="MacB-like periplasmic core" evidence="2">
    <location>
        <begin position="89"/>
        <end position="190"/>
    </location>
</feature>
<keyword evidence="1" id="KW-0472">Membrane</keyword>